<organism evidence="1 2">
    <name type="scientific">Polarella glacialis</name>
    <name type="common">Dinoflagellate</name>
    <dbReference type="NCBI Taxonomy" id="89957"/>
    <lineage>
        <taxon>Eukaryota</taxon>
        <taxon>Sar</taxon>
        <taxon>Alveolata</taxon>
        <taxon>Dinophyceae</taxon>
        <taxon>Suessiales</taxon>
        <taxon>Suessiaceae</taxon>
        <taxon>Polarella</taxon>
    </lineage>
</organism>
<sequence length="518" mass="55359">LPVLARSRRRHTTGVKPSLSIRRNSVGRSAVVAVLAAISFCFISSNREEPDRQGSAGHLRASNFRGGNGEAFMPIRRSLLPSWVRFAQAEDSRASAVATLPPPERAAEQGWQLDKGPEVGIAFKQPFEDPATSGPVKKLLVHELKEAALGQDPLDLVHFADSRSSHEATYNVSAVPATNGMAAAGAFLTLAAGRLLLEAGEEESVVLFEGRRLLENDRGMAAAGAFLTLAAGMMSQEAASLLRTMVAEASVAAPVSGVEGKQSPWSVHSEALKVLNNTAQQLWERGSGSLGVEAAALLQKAGQLWAAFDRVAVQKEEAVVQLPGDDPSAAAAQSSLGIAVRTGSARQDGKDWILPLEAQLFRRNEGQHAMVLALCRQVLFRSLHGISETDFEGKGEALYEERARLIFRSLQLPLSNDRSLQRLEVRIGGPGVDNAGWRALPPTDAYGIVEANVRFHDGEVSPADRLTGRVSVEVRLSGKAQHGATSRPQPRPAQASVQLVSQQGLAVISDIDDTVKVT</sequence>
<feature type="non-terminal residue" evidence="1">
    <location>
        <position position="518"/>
    </location>
</feature>
<dbReference type="Proteomes" id="UP000654075">
    <property type="component" value="Unassembled WGS sequence"/>
</dbReference>
<name>A0A813FXS6_POLGL</name>
<dbReference type="AlphaFoldDB" id="A0A813FXS6"/>
<accession>A0A813FXS6</accession>
<evidence type="ECO:0000313" key="2">
    <source>
        <dbReference type="Proteomes" id="UP000654075"/>
    </source>
</evidence>
<dbReference type="EMBL" id="CAJNNV010026944">
    <property type="protein sequence ID" value="CAE8619303.1"/>
    <property type="molecule type" value="Genomic_DNA"/>
</dbReference>
<gene>
    <name evidence="1" type="ORF">PGLA1383_LOCUS36894</name>
</gene>
<protein>
    <submittedName>
        <fullName evidence="1">Uncharacterized protein</fullName>
    </submittedName>
</protein>
<reference evidence="1" key="1">
    <citation type="submission" date="2021-02" db="EMBL/GenBank/DDBJ databases">
        <authorList>
            <person name="Dougan E. K."/>
            <person name="Rhodes N."/>
            <person name="Thang M."/>
            <person name="Chan C."/>
        </authorList>
    </citation>
    <scope>NUCLEOTIDE SEQUENCE</scope>
</reference>
<feature type="non-terminal residue" evidence="1">
    <location>
        <position position="1"/>
    </location>
</feature>
<keyword evidence="2" id="KW-1185">Reference proteome</keyword>
<evidence type="ECO:0000313" key="1">
    <source>
        <dbReference type="EMBL" id="CAE8619303.1"/>
    </source>
</evidence>
<proteinExistence type="predicted"/>
<comment type="caution">
    <text evidence="1">The sequence shown here is derived from an EMBL/GenBank/DDBJ whole genome shotgun (WGS) entry which is preliminary data.</text>
</comment>